<keyword evidence="2" id="KW-0805">Transcription regulation</keyword>
<feature type="region of interest" description="Disordered" evidence="6">
    <location>
        <begin position="119"/>
        <end position="154"/>
    </location>
</feature>
<reference evidence="8" key="1">
    <citation type="journal article" date="2023" name="G3 (Bethesda)">
        <title>Whole genome assembly and annotation of the endangered Caribbean coral Acropora cervicornis.</title>
        <authorList>
            <person name="Selwyn J.D."/>
            <person name="Vollmer S.V."/>
        </authorList>
    </citation>
    <scope>NUCLEOTIDE SEQUENCE</scope>
    <source>
        <strain evidence="8">K2</strain>
    </source>
</reference>
<evidence type="ECO:0000256" key="3">
    <source>
        <dbReference type="ARBA" id="ARBA00023125"/>
    </source>
</evidence>
<dbReference type="PROSITE" id="PS50888">
    <property type="entry name" value="BHLH"/>
    <property type="match status" value="1"/>
</dbReference>
<dbReference type="InterPro" id="IPR011598">
    <property type="entry name" value="bHLH_dom"/>
</dbReference>
<dbReference type="EMBL" id="JARQWQ010000099">
    <property type="protein sequence ID" value="KAK2551271.1"/>
    <property type="molecule type" value="Genomic_DNA"/>
</dbReference>
<dbReference type="PANTHER" id="PTHR15741:SF27">
    <property type="entry name" value="TRANSCRIPTION FACTOR AP-4"/>
    <property type="match status" value="1"/>
</dbReference>
<keyword evidence="4" id="KW-0804">Transcription</keyword>
<dbReference type="PANTHER" id="PTHR15741">
    <property type="entry name" value="BASIC HELIX-LOOP-HELIX ZIP TRANSCRIPTION FACTOR"/>
    <property type="match status" value="1"/>
</dbReference>
<dbReference type="InterPro" id="IPR052207">
    <property type="entry name" value="Max-like/E-box_TFs"/>
</dbReference>
<dbReference type="InterPro" id="IPR036638">
    <property type="entry name" value="HLH_DNA-bd_sf"/>
</dbReference>
<evidence type="ECO:0000256" key="4">
    <source>
        <dbReference type="ARBA" id="ARBA00023163"/>
    </source>
</evidence>
<comment type="subcellular location">
    <subcellularLocation>
        <location evidence="1">Nucleus</location>
    </subcellularLocation>
</comment>
<dbReference type="SMART" id="SM00353">
    <property type="entry name" value="HLH"/>
    <property type="match status" value="1"/>
</dbReference>
<keyword evidence="3" id="KW-0238">DNA-binding</keyword>
<evidence type="ECO:0000259" key="7">
    <source>
        <dbReference type="PROSITE" id="PS50888"/>
    </source>
</evidence>
<protein>
    <submittedName>
        <fullName evidence="8">Transcription factor AP-4</fullName>
    </submittedName>
</protein>
<feature type="compositionally biased region" description="Basic and acidic residues" evidence="6">
    <location>
        <begin position="197"/>
        <end position="210"/>
    </location>
</feature>
<feature type="region of interest" description="Disordered" evidence="6">
    <location>
        <begin position="197"/>
        <end position="218"/>
    </location>
</feature>
<evidence type="ECO:0000256" key="5">
    <source>
        <dbReference type="ARBA" id="ARBA00023242"/>
    </source>
</evidence>
<feature type="domain" description="BHLH" evidence="7">
    <location>
        <begin position="44"/>
        <end position="95"/>
    </location>
</feature>
<evidence type="ECO:0000256" key="6">
    <source>
        <dbReference type="SAM" id="MobiDB-lite"/>
    </source>
</evidence>
<dbReference type="Pfam" id="PF00010">
    <property type="entry name" value="HLH"/>
    <property type="match status" value="1"/>
</dbReference>
<dbReference type="GO" id="GO:0046983">
    <property type="term" value="F:protein dimerization activity"/>
    <property type="evidence" value="ECO:0007669"/>
    <property type="project" value="InterPro"/>
</dbReference>
<evidence type="ECO:0000313" key="8">
    <source>
        <dbReference type="EMBL" id="KAK2551271.1"/>
    </source>
</evidence>
<dbReference type="GO" id="GO:0000981">
    <property type="term" value="F:DNA-binding transcription factor activity, RNA polymerase II-specific"/>
    <property type="evidence" value="ECO:0007669"/>
    <property type="project" value="TreeGrafter"/>
</dbReference>
<organism evidence="8 9">
    <name type="scientific">Acropora cervicornis</name>
    <name type="common">Staghorn coral</name>
    <dbReference type="NCBI Taxonomy" id="6130"/>
    <lineage>
        <taxon>Eukaryota</taxon>
        <taxon>Metazoa</taxon>
        <taxon>Cnidaria</taxon>
        <taxon>Anthozoa</taxon>
        <taxon>Hexacorallia</taxon>
        <taxon>Scleractinia</taxon>
        <taxon>Astrocoeniina</taxon>
        <taxon>Acroporidae</taxon>
        <taxon>Acropora</taxon>
    </lineage>
</organism>
<sequence>MSLFPQTAEKRKLKSYEMDELFDADEDSGFRVEVVDNRERERKLRREIANSNERRRMQSINSGFQALRLLIPNSEGEKLSKAAILQQTAEYIFALEQDKTRLLQQNTTLKRILSQCDREGTNTSDFKRSPSKKAKNDFVPRAQSEEIRTSKENNNEIQGVDDYVEDLQKELIELRCQLERERRLRISVEEKKRQLELDLAEEKSKSKSDGKPQVLASRQNLDTIVQAIKHLEGDKTEPIETPTKCKKEAIVNIQSGSESASRRLIV</sequence>
<proteinExistence type="predicted"/>
<keyword evidence="9" id="KW-1185">Reference proteome</keyword>
<dbReference type="Proteomes" id="UP001249851">
    <property type="component" value="Unassembled WGS sequence"/>
</dbReference>
<dbReference type="Gene3D" id="4.10.280.10">
    <property type="entry name" value="Helix-loop-helix DNA-binding domain"/>
    <property type="match status" value="1"/>
</dbReference>
<dbReference type="AlphaFoldDB" id="A0AAD9PYN7"/>
<evidence type="ECO:0000256" key="2">
    <source>
        <dbReference type="ARBA" id="ARBA00023015"/>
    </source>
</evidence>
<gene>
    <name evidence="8" type="ORF">P5673_027860</name>
</gene>
<dbReference type="SUPFAM" id="SSF47459">
    <property type="entry name" value="HLH, helix-loop-helix DNA-binding domain"/>
    <property type="match status" value="1"/>
</dbReference>
<dbReference type="GO" id="GO:0000978">
    <property type="term" value="F:RNA polymerase II cis-regulatory region sequence-specific DNA binding"/>
    <property type="evidence" value="ECO:0007669"/>
    <property type="project" value="TreeGrafter"/>
</dbReference>
<reference evidence="8" key="2">
    <citation type="journal article" date="2023" name="Science">
        <title>Genomic signatures of disease resistance in endangered staghorn corals.</title>
        <authorList>
            <person name="Vollmer S.V."/>
            <person name="Selwyn J.D."/>
            <person name="Despard B.A."/>
            <person name="Roesel C.L."/>
        </authorList>
    </citation>
    <scope>NUCLEOTIDE SEQUENCE</scope>
    <source>
        <strain evidence="8">K2</strain>
    </source>
</reference>
<name>A0AAD9PYN7_ACRCE</name>
<dbReference type="GO" id="GO:0005634">
    <property type="term" value="C:nucleus"/>
    <property type="evidence" value="ECO:0007669"/>
    <property type="project" value="UniProtKB-SubCell"/>
</dbReference>
<accession>A0AAD9PYN7</accession>
<dbReference type="CDD" id="cd11419">
    <property type="entry name" value="bHLHzip_TFAP4"/>
    <property type="match status" value="1"/>
</dbReference>
<keyword evidence="5" id="KW-0539">Nucleus</keyword>
<comment type="caution">
    <text evidence="8">The sequence shown here is derived from an EMBL/GenBank/DDBJ whole genome shotgun (WGS) entry which is preliminary data.</text>
</comment>
<evidence type="ECO:0000256" key="1">
    <source>
        <dbReference type="ARBA" id="ARBA00004123"/>
    </source>
</evidence>
<evidence type="ECO:0000313" key="9">
    <source>
        <dbReference type="Proteomes" id="UP001249851"/>
    </source>
</evidence>